<accession>A0A0V0HFZ3</accession>
<dbReference type="EMBL" id="GEDG01020565">
    <property type="protein sequence ID" value="JAP19015.1"/>
    <property type="molecule type" value="Transcribed_RNA"/>
</dbReference>
<feature type="transmembrane region" description="Helical" evidence="1">
    <location>
        <begin position="15"/>
        <end position="33"/>
    </location>
</feature>
<keyword evidence="1" id="KW-1133">Transmembrane helix</keyword>
<dbReference type="AlphaFoldDB" id="A0A0V0HFZ3"/>
<proteinExistence type="predicted"/>
<organism evidence="2">
    <name type="scientific">Solanum chacoense</name>
    <name type="common">Chaco potato</name>
    <dbReference type="NCBI Taxonomy" id="4108"/>
    <lineage>
        <taxon>Eukaryota</taxon>
        <taxon>Viridiplantae</taxon>
        <taxon>Streptophyta</taxon>
        <taxon>Embryophyta</taxon>
        <taxon>Tracheophyta</taxon>
        <taxon>Spermatophyta</taxon>
        <taxon>Magnoliopsida</taxon>
        <taxon>eudicotyledons</taxon>
        <taxon>Gunneridae</taxon>
        <taxon>Pentapetalae</taxon>
        <taxon>asterids</taxon>
        <taxon>lamiids</taxon>
        <taxon>Solanales</taxon>
        <taxon>Solanaceae</taxon>
        <taxon>Solanoideae</taxon>
        <taxon>Solaneae</taxon>
        <taxon>Solanum</taxon>
    </lineage>
</organism>
<name>A0A0V0HFZ3_SOLCH</name>
<keyword evidence="1" id="KW-0472">Membrane</keyword>
<evidence type="ECO:0000313" key="2">
    <source>
        <dbReference type="EMBL" id="JAP19015.1"/>
    </source>
</evidence>
<keyword evidence="1" id="KW-0812">Transmembrane</keyword>
<evidence type="ECO:0000256" key="1">
    <source>
        <dbReference type="SAM" id="Phobius"/>
    </source>
</evidence>
<reference evidence="2" key="1">
    <citation type="submission" date="2015-12" db="EMBL/GenBank/DDBJ databases">
        <title>Gene expression during late stages of embryo sac development: a critical building block for successful pollen-pistil interactions.</title>
        <authorList>
            <person name="Liu Y."/>
            <person name="Joly V."/>
            <person name="Sabar M."/>
            <person name="Matton D.P."/>
        </authorList>
    </citation>
    <scope>NUCLEOTIDE SEQUENCE</scope>
</reference>
<feature type="transmembrane region" description="Helical" evidence="1">
    <location>
        <begin position="39"/>
        <end position="58"/>
    </location>
</feature>
<sequence>MIMERKVEAKVKMELFPIIGRFLFAWFFIFSGFKSYPRSLSFFLLDLRGALYIYLFILKIIL</sequence>
<protein>
    <submittedName>
        <fullName evidence="2">Putative ovule protein</fullName>
    </submittedName>
</protein>